<dbReference type="PANTHER" id="PTHR10845:SF192">
    <property type="entry name" value="DOUBLE HIT, ISOFORM B"/>
    <property type="match status" value="1"/>
</dbReference>
<evidence type="ECO:0000259" key="1">
    <source>
        <dbReference type="PROSITE" id="PS50132"/>
    </source>
</evidence>
<accession>A0A2G5TUF2</accession>
<sequence>MSTRATSEEALPLLGQCEEDVTKDSRNDGVLLLNPMMLKQDPETCQVCGRHIVHNKEPGLLASLNPLWSIFSYLFPEKNTTNGVKICEIKLWSESFFFLMSSYHGKRYFSEFVKSDPDLSNKFAFWKVVWDWSHIEDYDGDNVEMMKHIYDTFIDQNSHAAVKLDQDMLDRINAKTKLEERWPEDIFDEAMSFSFFFLKREAYIAFQHSDTYQNLLKS</sequence>
<dbReference type="InterPro" id="IPR036305">
    <property type="entry name" value="RGS_sf"/>
</dbReference>
<dbReference type="PANTHER" id="PTHR10845">
    <property type="entry name" value="REGULATOR OF G PROTEIN SIGNALING"/>
    <property type="match status" value="1"/>
</dbReference>
<proteinExistence type="predicted"/>
<dbReference type="SUPFAM" id="SSF48097">
    <property type="entry name" value="Regulator of G-protein signaling, RGS"/>
    <property type="match status" value="1"/>
</dbReference>
<evidence type="ECO:0000313" key="2">
    <source>
        <dbReference type="EMBL" id="PIC30596.1"/>
    </source>
</evidence>
<dbReference type="EMBL" id="PDUG01000005">
    <property type="protein sequence ID" value="PIC30596.1"/>
    <property type="molecule type" value="Genomic_DNA"/>
</dbReference>
<comment type="caution">
    <text evidence="2">The sequence shown here is derived from an EMBL/GenBank/DDBJ whole genome shotgun (WGS) entry which is preliminary data.</text>
</comment>
<dbReference type="Gene3D" id="1.10.167.10">
    <property type="entry name" value="Regulator of G-protein Signalling 4, domain 2"/>
    <property type="match status" value="1"/>
</dbReference>
<dbReference type="AlphaFoldDB" id="A0A2G5TUF2"/>
<evidence type="ECO:0000313" key="3">
    <source>
        <dbReference type="Proteomes" id="UP000230233"/>
    </source>
</evidence>
<organism evidence="2 3">
    <name type="scientific">Caenorhabditis nigoni</name>
    <dbReference type="NCBI Taxonomy" id="1611254"/>
    <lineage>
        <taxon>Eukaryota</taxon>
        <taxon>Metazoa</taxon>
        <taxon>Ecdysozoa</taxon>
        <taxon>Nematoda</taxon>
        <taxon>Chromadorea</taxon>
        <taxon>Rhabditida</taxon>
        <taxon>Rhabditina</taxon>
        <taxon>Rhabditomorpha</taxon>
        <taxon>Rhabditoidea</taxon>
        <taxon>Rhabditidae</taxon>
        <taxon>Peloderinae</taxon>
        <taxon>Caenorhabditis</taxon>
    </lineage>
</organism>
<dbReference type="PROSITE" id="PS50132">
    <property type="entry name" value="RGS"/>
    <property type="match status" value="1"/>
</dbReference>
<dbReference type="Pfam" id="PF00615">
    <property type="entry name" value="RGS"/>
    <property type="match status" value="1"/>
</dbReference>
<protein>
    <recommendedName>
        <fullName evidence="1">RGS domain-containing protein</fullName>
    </recommendedName>
</protein>
<dbReference type="Proteomes" id="UP000230233">
    <property type="component" value="Chromosome V"/>
</dbReference>
<gene>
    <name evidence="2" type="primary">Cnig_chr_V.g21787</name>
    <name evidence="2" type="ORF">B9Z55_021787</name>
</gene>
<dbReference type="PRINTS" id="PR01301">
    <property type="entry name" value="RGSPROTEIN"/>
</dbReference>
<dbReference type="SMART" id="SM00315">
    <property type="entry name" value="RGS"/>
    <property type="match status" value="1"/>
</dbReference>
<reference evidence="3" key="1">
    <citation type="submission" date="2017-10" db="EMBL/GenBank/DDBJ databases">
        <title>Rapid genome shrinkage in a self-fertile nematode reveals novel sperm competition proteins.</title>
        <authorList>
            <person name="Yin D."/>
            <person name="Schwarz E.M."/>
            <person name="Thomas C.G."/>
            <person name="Felde R.L."/>
            <person name="Korf I.F."/>
            <person name="Cutter A.D."/>
            <person name="Schartner C.M."/>
            <person name="Ralston E.J."/>
            <person name="Meyer B.J."/>
            <person name="Haag E.S."/>
        </authorList>
    </citation>
    <scope>NUCLEOTIDE SEQUENCE [LARGE SCALE GENOMIC DNA]</scope>
    <source>
        <strain evidence="3">JU1422</strain>
    </source>
</reference>
<name>A0A2G5TUF2_9PELO</name>
<keyword evidence="3" id="KW-1185">Reference proteome</keyword>
<dbReference type="InterPro" id="IPR016137">
    <property type="entry name" value="RGS"/>
</dbReference>
<feature type="domain" description="RGS" evidence="1">
    <location>
        <begin position="95"/>
        <end position="216"/>
    </location>
</feature>
<dbReference type="InterPro" id="IPR044926">
    <property type="entry name" value="RGS_subdomain_2"/>
</dbReference>